<dbReference type="GO" id="GO:0005525">
    <property type="term" value="F:GTP binding"/>
    <property type="evidence" value="ECO:0007669"/>
    <property type="project" value="UniProtKB-UniRule"/>
</dbReference>
<keyword evidence="4 12" id="KW-0479">Metal-binding</keyword>
<dbReference type="Gene3D" id="3.20.20.70">
    <property type="entry name" value="Aldolase class I"/>
    <property type="match status" value="1"/>
</dbReference>
<feature type="binding site" evidence="12">
    <location>
        <position position="64"/>
    </location>
    <ligand>
        <name>GTP</name>
        <dbReference type="ChEBI" id="CHEBI:37565"/>
    </ligand>
</feature>
<feature type="binding site" evidence="12">
    <location>
        <position position="257"/>
    </location>
    <ligand>
        <name>[4Fe-4S] cluster</name>
        <dbReference type="ChEBI" id="CHEBI:49883"/>
        <label>2</label>
        <note>4Fe-4S-substrate</note>
    </ligand>
</feature>
<dbReference type="NCBIfam" id="TIGR02666">
    <property type="entry name" value="moaA"/>
    <property type="match status" value="1"/>
</dbReference>
<evidence type="ECO:0000256" key="9">
    <source>
        <dbReference type="ARBA" id="ARBA00023150"/>
    </source>
</evidence>
<evidence type="ECO:0000256" key="1">
    <source>
        <dbReference type="ARBA" id="ARBA00012167"/>
    </source>
</evidence>
<dbReference type="PROSITE" id="PS51918">
    <property type="entry name" value="RADICAL_SAM"/>
    <property type="match status" value="1"/>
</dbReference>
<feature type="binding site" evidence="12">
    <location>
        <position position="155"/>
    </location>
    <ligand>
        <name>GTP</name>
        <dbReference type="ChEBI" id="CHEBI:37565"/>
    </ligand>
</feature>
<dbReference type="HAMAP" id="MF_01225_B">
    <property type="entry name" value="MoaA_B"/>
    <property type="match status" value="1"/>
</dbReference>
<dbReference type="UniPathway" id="UPA00344"/>
<feature type="binding site" evidence="12">
    <location>
        <begin position="259"/>
        <end position="261"/>
    </location>
    <ligand>
        <name>GTP</name>
        <dbReference type="ChEBI" id="CHEBI:37565"/>
    </ligand>
</feature>
<dbReference type="SFLD" id="SFLDG01067">
    <property type="entry name" value="SPASM/twitch_domain_containing"/>
    <property type="match status" value="1"/>
</dbReference>
<keyword evidence="3 12" id="KW-0949">S-adenosyl-L-methionine</keyword>
<evidence type="ECO:0000313" key="15">
    <source>
        <dbReference type="Proteomes" id="UP000199581"/>
    </source>
</evidence>
<comment type="function">
    <text evidence="12">Catalyzes the cyclization of GTP to (8S)-3',8-cyclo-7,8-dihydroguanosine 5'-triphosphate.</text>
</comment>
<keyword evidence="15" id="KW-1185">Reference proteome</keyword>
<proteinExistence type="inferred from homology"/>
<keyword evidence="8 12" id="KW-0342">GTP-binding</keyword>
<dbReference type="CDD" id="cd21117">
    <property type="entry name" value="Twitch_MoaA"/>
    <property type="match status" value="1"/>
</dbReference>
<evidence type="ECO:0000256" key="5">
    <source>
        <dbReference type="ARBA" id="ARBA00022741"/>
    </source>
</evidence>
<dbReference type="InterPro" id="IPR050105">
    <property type="entry name" value="MoCo_biosynth_MoaA/MoaC"/>
</dbReference>
<feature type="binding site" evidence="12">
    <location>
        <position position="25"/>
    </location>
    <ligand>
        <name>[4Fe-4S] cluster</name>
        <dbReference type="ChEBI" id="CHEBI:49883"/>
        <label>1</label>
        <note>4Fe-4S-S-AdoMet</note>
    </ligand>
</feature>
<comment type="caution">
    <text evidence="14">The sequence shown here is derived from an EMBL/GenBank/DDBJ whole genome shotgun (WGS) entry which is preliminary data.</text>
</comment>
<dbReference type="OrthoDB" id="9763993at2"/>
<keyword evidence="7 12" id="KW-0411">Iron-sulfur</keyword>
<evidence type="ECO:0000256" key="8">
    <source>
        <dbReference type="ARBA" id="ARBA00023134"/>
    </source>
</evidence>
<dbReference type="EC" id="4.1.99.22" evidence="1 12"/>
<dbReference type="GO" id="GO:0046872">
    <property type="term" value="F:metal ion binding"/>
    <property type="evidence" value="ECO:0007669"/>
    <property type="project" value="UniProtKB-KW"/>
</dbReference>
<dbReference type="Pfam" id="PF06463">
    <property type="entry name" value="Mob_synth_C"/>
    <property type="match status" value="1"/>
</dbReference>
<evidence type="ECO:0000256" key="7">
    <source>
        <dbReference type="ARBA" id="ARBA00023014"/>
    </source>
</evidence>
<dbReference type="AlphaFoldDB" id="A0A8G2C4M1"/>
<comment type="pathway">
    <text evidence="12">Cofactor biosynthesis; molybdopterin biosynthesis.</text>
</comment>
<feature type="binding site" evidence="12">
    <location>
        <position position="119"/>
    </location>
    <ligand>
        <name>S-adenosyl-L-methionine</name>
        <dbReference type="ChEBI" id="CHEBI:59789"/>
    </ligand>
</feature>
<organism evidence="14 15">
    <name type="scientific">Desulfomicrobium norvegicum (strain DSM 1741 / NCIMB 8310)</name>
    <name type="common">Desulfovibrio baculatus (strain Norway 4)</name>
    <name type="synonym">Desulfovibrio desulfuricans (strain Norway 4)</name>
    <dbReference type="NCBI Taxonomy" id="52561"/>
    <lineage>
        <taxon>Bacteria</taxon>
        <taxon>Pseudomonadati</taxon>
        <taxon>Thermodesulfobacteriota</taxon>
        <taxon>Desulfovibrionia</taxon>
        <taxon>Desulfovibrionales</taxon>
        <taxon>Desulfomicrobiaceae</taxon>
        <taxon>Desulfomicrobium</taxon>
    </lineage>
</organism>
<dbReference type="InterPro" id="IPR058240">
    <property type="entry name" value="rSAM_sf"/>
</dbReference>
<dbReference type="InterPro" id="IPR000385">
    <property type="entry name" value="MoaA_NifB_PqqE_Fe-S-bd_CS"/>
</dbReference>
<dbReference type="RefSeq" id="WP_092193486.1">
    <property type="nucleotide sequence ID" value="NZ_FOTO01000011.1"/>
</dbReference>
<evidence type="ECO:0000256" key="2">
    <source>
        <dbReference type="ARBA" id="ARBA00022485"/>
    </source>
</evidence>
<feature type="binding site" evidence="12">
    <location>
        <position position="14"/>
    </location>
    <ligand>
        <name>GTP</name>
        <dbReference type="ChEBI" id="CHEBI:37565"/>
    </ligand>
</feature>
<feature type="binding site" evidence="12">
    <location>
        <position position="254"/>
    </location>
    <ligand>
        <name>[4Fe-4S] cluster</name>
        <dbReference type="ChEBI" id="CHEBI:49883"/>
        <label>2</label>
        <note>4Fe-4S-substrate</note>
    </ligand>
</feature>
<evidence type="ECO:0000256" key="10">
    <source>
        <dbReference type="ARBA" id="ARBA00023239"/>
    </source>
</evidence>
<keyword evidence="5 12" id="KW-0547">Nucleotide-binding</keyword>
<keyword evidence="2 12" id="KW-0004">4Fe-4S</keyword>
<name>A0A8G2C4M1_DESNO</name>
<sequence length="330" mass="37354">MLIDSHGRKVSYLRLSITDRCNLRCLYCRPQDEWTFIPHEQILSFEEMAELVDVARQAGVEKVRLTGGEPFARKDFIPFVGRLHAKYPDLDLRITTNGTLLADRVDELREAGISCLNVSLDTLQRKKFEEITKIDAYDQVRAGIDACLKGGLRVKVNVVALKGINDDELPGFVDFARDNGVDVRFIEFMPIGYQSRWSRDNYWPAEEIIAEVEKLVPLEEVLVASRNSGPARMYGISGGSGRIGVISAVSNHFCESCNRFRVTSDGKLRTCLFSDQEYDVRSILRDPGHTMQDMLDLFARANAEKPLGYRLLQEREHNQVCDRTMTAIGG</sequence>
<dbReference type="SFLD" id="SFLDG01386">
    <property type="entry name" value="main_SPASM_domain-containing"/>
    <property type="match status" value="1"/>
</dbReference>
<dbReference type="Pfam" id="PF04055">
    <property type="entry name" value="Radical_SAM"/>
    <property type="match status" value="1"/>
</dbReference>
<feature type="binding site" evidence="12">
    <location>
        <position position="28"/>
    </location>
    <ligand>
        <name>[4Fe-4S] cluster</name>
        <dbReference type="ChEBI" id="CHEBI:49883"/>
        <label>1</label>
        <note>4Fe-4S-S-AdoMet</note>
    </ligand>
</feature>
<reference evidence="14 15" key="1">
    <citation type="submission" date="2016-10" db="EMBL/GenBank/DDBJ databases">
        <authorList>
            <person name="Varghese N."/>
            <person name="Submissions S."/>
        </authorList>
    </citation>
    <scope>NUCLEOTIDE SEQUENCE [LARGE SCALE GENOMIC DNA]</scope>
    <source>
        <strain evidence="14 15">DSM 1741</strain>
    </source>
</reference>
<dbReference type="PANTHER" id="PTHR22960:SF0">
    <property type="entry name" value="MOLYBDENUM COFACTOR BIOSYNTHESIS PROTEIN 1"/>
    <property type="match status" value="1"/>
</dbReference>
<evidence type="ECO:0000256" key="11">
    <source>
        <dbReference type="ARBA" id="ARBA00048697"/>
    </source>
</evidence>
<dbReference type="CDD" id="cd01335">
    <property type="entry name" value="Radical_SAM"/>
    <property type="match status" value="1"/>
</dbReference>
<evidence type="ECO:0000256" key="3">
    <source>
        <dbReference type="ARBA" id="ARBA00022691"/>
    </source>
</evidence>
<keyword evidence="10 12" id="KW-0456">Lyase</keyword>
<dbReference type="InterPro" id="IPR006638">
    <property type="entry name" value="Elp3/MiaA/NifB-like_rSAM"/>
</dbReference>
<protein>
    <recommendedName>
        <fullName evidence="1 12">GTP 3',8-cyclase</fullName>
        <ecNumber evidence="1 12">4.1.99.22</ecNumber>
    </recommendedName>
    <alternativeName>
        <fullName evidence="12">Molybdenum cofactor biosynthesis protein A</fullName>
    </alternativeName>
</protein>
<dbReference type="InterPro" id="IPR040064">
    <property type="entry name" value="MoaA-like"/>
</dbReference>
<dbReference type="GO" id="GO:0006777">
    <property type="term" value="P:Mo-molybdopterin cofactor biosynthetic process"/>
    <property type="evidence" value="ECO:0007669"/>
    <property type="project" value="UniProtKB-UniRule"/>
</dbReference>
<dbReference type="GO" id="GO:0051539">
    <property type="term" value="F:4 iron, 4 sulfur cluster binding"/>
    <property type="evidence" value="ECO:0007669"/>
    <property type="project" value="UniProtKB-UniRule"/>
</dbReference>
<dbReference type="SUPFAM" id="SSF102114">
    <property type="entry name" value="Radical SAM enzymes"/>
    <property type="match status" value="1"/>
</dbReference>
<accession>A0A8G2C4M1</accession>
<dbReference type="GO" id="GO:0061798">
    <property type="term" value="F:GTP 3',8'-cyclase activity"/>
    <property type="evidence" value="ECO:0007669"/>
    <property type="project" value="UniProtKB-UniRule"/>
</dbReference>
<evidence type="ECO:0000313" key="14">
    <source>
        <dbReference type="EMBL" id="SFL99837.1"/>
    </source>
</evidence>
<comment type="cofactor">
    <cofactor evidence="12">
        <name>[4Fe-4S] cluster</name>
        <dbReference type="ChEBI" id="CHEBI:49883"/>
    </cofactor>
    <text evidence="12">Binds 2 [4Fe-4S] clusters. Binds 1 [4Fe-4S] cluster coordinated with 3 cysteines and an exchangeable S-adenosyl-L-methionine and 1 [4Fe-4S] cluster coordinated with 3 cysteines and the GTP-derived substrate.</text>
</comment>
<keyword evidence="9 12" id="KW-0501">Molybdenum cofactor biosynthesis</keyword>
<evidence type="ECO:0000256" key="6">
    <source>
        <dbReference type="ARBA" id="ARBA00023004"/>
    </source>
</evidence>
<dbReference type="SFLD" id="SFLDG01383">
    <property type="entry name" value="cyclic_pyranopterin_phosphate"/>
    <property type="match status" value="1"/>
</dbReference>
<feature type="binding site" evidence="12">
    <location>
        <position position="68"/>
    </location>
    <ligand>
        <name>S-adenosyl-L-methionine</name>
        <dbReference type="ChEBI" id="CHEBI:59789"/>
    </ligand>
</feature>
<feature type="binding site" evidence="12">
    <location>
        <position position="271"/>
    </location>
    <ligand>
        <name>[4Fe-4S] cluster</name>
        <dbReference type="ChEBI" id="CHEBI:49883"/>
        <label>2</label>
        <note>4Fe-4S-substrate</note>
    </ligand>
</feature>
<evidence type="ECO:0000259" key="13">
    <source>
        <dbReference type="PROSITE" id="PS51918"/>
    </source>
</evidence>
<feature type="binding site" evidence="12">
    <location>
        <position position="21"/>
    </location>
    <ligand>
        <name>[4Fe-4S] cluster</name>
        <dbReference type="ChEBI" id="CHEBI:49883"/>
        <label>1</label>
        <note>4Fe-4S-S-AdoMet</note>
    </ligand>
</feature>
<comment type="catalytic activity">
    <reaction evidence="11 12">
        <text>GTP + AH2 + S-adenosyl-L-methionine = (8S)-3',8-cyclo-7,8-dihydroguanosine 5'-triphosphate + 5'-deoxyadenosine + L-methionine + A + H(+)</text>
        <dbReference type="Rhea" id="RHEA:49576"/>
        <dbReference type="ChEBI" id="CHEBI:13193"/>
        <dbReference type="ChEBI" id="CHEBI:15378"/>
        <dbReference type="ChEBI" id="CHEBI:17319"/>
        <dbReference type="ChEBI" id="CHEBI:17499"/>
        <dbReference type="ChEBI" id="CHEBI:37565"/>
        <dbReference type="ChEBI" id="CHEBI:57844"/>
        <dbReference type="ChEBI" id="CHEBI:59789"/>
        <dbReference type="ChEBI" id="CHEBI:131766"/>
        <dbReference type="EC" id="4.1.99.22"/>
    </reaction>
</comment>
<dbReference type="InterPro" id="IPR007197">
    <property type="entry name" value="rSAM"/>
</dbReference>
<feature type="binding site" evidence="12">
    <location>
        <position position="189"/>
    </location>
    <ligand>
        <name>S-adenosyl-L-methionine</name>
        <dbReference type="ChEBI" id="CHEBI:59789"/>
    </ligand>
</feature>
<gene>
    <name evidence="12" type="primary">moaA</name>
    <name evidence="14" type="ORF">SAMN05421830_11122</name>
</gene>
<feature type="binding site" evidence="12">
    <location>
        <position position="27"/>
    </location>
    <ligand>
        <name>S-adenosyl-L-methionine</name>
        <dbReference type="ChEBI" id="CHEBI:59789"/>
    </ligand>
</feature>
<dbReference type="GO" id="GO:0061799">
    <property type="term" value="F:cyclic pyranopterin monophosphate synthase activity"/>
    <property type="evidence" value="ECO:0007669"/>
    <property type="project" value="TreeGrafter"/>
</dbReference>
<dbReference type="Proteomes" id="UP000199581">
    <property type="component" value="Unassembled WGS sequence"/>
</dbReference>
<dbReference type="EMBL" id="FOTO01000011">
    <property type="protein sequence ID" value="SFL99837.1"/>
    <property type="molecule type" value="Genomic_DNA"/>
</dbReference>
<dbReference type="InterPro" id="IPR013483">
    <property type="entry name" value="MoaA"/>
</dbReference>
<feature type="domain" description="Radical SAM core" evidence="13">
    <location>
        <begin position="5"/>
        <end position="226"/>
    </location>
</feature>
<dbReference type="InterPro" id="IPR010505">
    <property type="entry name" value="MoaA_twitch"/>
</dbReference>
<dbReference type="GO" id="GO:1904047">
    <property type="term" value="F:S-adenosyl-L-methionine binding"/>
    <property type="evidence" value="ECO:0007669"/>
    <property type="project" value="UniProtKB-UniRule"/>
</dbReference>
<evidence type="ECO:0000256" key="4">
    <source>
        <dbReference type="ARBA" id="ARBA00022723"/>
    </source>
</evidence>
<comment type="subunit">
    <text evidence="12">Monomer and homodimer.</text>
</comment>
<evidence type="ECO:0000256" key="12">
    <source>
        <dbReference type="HAMAP-Rule" id="MF_01225"/>
    </source>
</evidence>
<dbReference type="SFLD" id="SFLDS00029">
    <property type="entry name" value="Radical_SAM"/>
    <property type="match status" value="1"/>
</dbReference>
<keyword evidence="6 12" id="KW-0408">Iron</keyword>
<feature type="binding site" evidence="12">
    <location>
        <position position="95"/>
    </location>
    <ligand>
        <name>GTP</name>
        <dbReference type="ChEBI" id="CHEBI:37565"/>
    </ligand>
</feature>
<dbReference type="PANTHER" id="PTHR22960">
    <property type="entry name" value="MOLYBDOPTERIN COFACTOR SYNTHESIS PROTEIN A"/>
    <property type="match status" value="1"/>
</dbReference>
<dbReference type="SMART" id="SM00729">
    <property type="entry name" value="Elp3"/>
    <property type="match status" value="1"/>
</dbReference>
<dbReference type="PROSITE" id="PS01305">
    <property type="entry name" value="MOAA_NIFB_PQQE"/>
    <property type="match status" value="1"/>
</dbReference>
<comment type="similarity">
    <text evidence="12">Belongs to the radical SAM superfamily. MoaA family.</text>
</comment>
<dbReference type="InterPro" id="IPR013785">
    <property type="entry name" value="Aldolase_TIM"/>
</dbReference>